<dbReference type="InterPro" id="IPR029058">
    <property type="entry name" value="AB_hydrolase_fold"/>
</dbReference>
<feature type="domain" description="DUF1023" evidence="2">
    <location>
        <begin position="196"/>
        <end position="367"/>
    </location>
</feature>
<evidence type="ECO:0000256" key="1">
    <source>
        <dbReference type="SAM" id="MobiDB-lite"/>
    </source>
</evidence>
<dbReference type="Gene3D" id="3.40.50.1820">
    <property type="entry name" value="alpha/beta hydrolase"/>
    <property type="match status" value="1"/>
</dbReference>
<feature type="region of interest" description="Disordered" evidence="1">
    <location>
        <begin position="1"/>
        <end position="27"/>
    </location>
</feature>
<protein>
    <recommendedName>
        <fullName evidence="2">DUF1023 domain-containing protein</fullName>
    </recommendedName>
</protein>
<evidence type="ECO:0000313" key="4">
    <source>
        <dbReference type="Proteomes" id="UP000281708"/>
    </source>
</evidence>
<evidence type="ECO:0000259" key="2">
    <source>
        <dbReference type="Pfam" id="PF06259"/>
    </source>
</evidence>
<dbReference type="SUPFAM" id="SSF53474">
    <property type="entry name" value="alpha/beta-Hydrolases"/>
    <property type="match status" value="1"/>
</dbReference>
<name>A0A3L8P141_9ACTN</name>
<keyword evidence="4" id="KW-1185">Reference proteome</keyword>
<dbReference type="InterPro" id="IPR010427">
    <property type="entry name" value="DUF1023"/>
</dbReference>
<reference evidence="3 4" key="1">
    <citation type="submission" date="2018-10" db="EMBL/GenBank/DDBJ databases">
        <title>Marmoricola sp. 4Q3S-7 whole genome shotgun sequence.</title>
        <authorList>
            <person name="Li F."/>
        </authorList>
    </citation>
    <scope>NUCLEOTIDE SEQUENCE [LARGE SCALE GENOMIC DNA]</scope>
    <source>
        <strain evidence="3 4">4Q3S-7</strain>
    </source>
</reference>
<dbReference type="EMBL" id="RDBE01000007">
    <property type="protein sequence ID" value="RLV49166.1"/>
    <property type="molecule type" value="Genomic_DNA"/>
</dbReference>
<accession>A0A3L8P141</accession>
<gene>
    <name evidence="3" type="ORF">D9V37_11445</name>
</gene>
<sequence length="432" mass="45253">MAAALDRQRRGVGRSQRAGESWSGPRRDGFVAAATATQTGLSAFADDVGRIGRRLQHLGHLLAETSAEVARQRLLAAAGADVAACEDAAELAKDAYARAAAAFAVAAGEPSAWRGHAADRANRARLPRIEARLRARLDELAARRHGYQPYGPGLSMPDREEEDLARKLRALAVLRRVLRLPGRQLLALDPWQGHDLHAAVSVGDVDTAAHVAVYVPGMTSSIQDSLVKADAAMVALRERSVGSSGGGGSGAPDTAAITWLGYDAPQADDVLDGWLSVGSSHLARTGGDRLAAFLAGLPPTHLTLLGHSYGSVAACYAMRHRGTGVDDLVLFGSPGTGVDDVARLHVPAGHLWDLSAPEDVVAATQRFGTLPSMLRGFRVLGSGSARGHVHYLDAETLSQHNIAAVVAGRPEDLVLAPSISQPEHLATFGGMG</sequence>
<proteinExistence type="predicted"/>
<dbReference type="AlphaFoldDB" id="A0A3L8P141"/>
<organism evidence="3 4">
    <name type="scientific">Nocardioides mangrovicus</name>
    <dbReference type="NCBI Taxonomy" id="2478913"/>
    <lineage>
        <taxon>Bacteria</taxon>
        <taxon>Bacillati</taxon>
        <taxon>Actinomycetota</taxon>
        <taxon>Actinomycetes</taxon>
        <taxon>Propionibacteriales</taxon>
        <taxon>Nocardioidaceae</taxon>
        <taxon>Nocardioides</taxon>
    </lineage>
</organism>
<comment type="caution">
    <text evidence="3">The sequence shown here is derived from an EMBL/GenBank/DDBJ whole genome shotgun (WGS) entry which is preliminary data.</text>
</comment>
<dbReference type="Proteomes" id="UP000281708">
    <property type="component" value="Unassembled WGS sequence"/>
</dbReference>
<dbReference type="Pfam" id="PF06259">
    <property type="entry name" value="Abhydrolase_8"/>
    <property type="match status" value="1"/>
</dbReference>
<evidence type="ECO:0000313" key="3">
    <source>
        <dbReference type="EMBL" id="RLV49166.1"/>
    </source>
</evidence>